<evidence type="ECO:0000313" key="1">
    <source>
        <dbReference type="EMBL" id="KAK8498637.1"/>
    </source>
</evidence>
<accession>A0ABR2AWQ2</accession>
<organism evidence="1 2">
    <name type="scientific">Hibiscus sabdariffa</name>
    <name type="common">roselle</name>
    <dbReference type="NCBI Taxonomy" id="183260"/>
    <lineage>
        <taxon>Eukaryota</taxon>
        <taxon>Viridiplantae</taxon>
        <taxon>Streptophyta</taxon>
        <taxon>Embryophyta</taxon>
        <taxon>Tracheophyta</taxon>
        <taxon>Spermatophyta</taxon>
        <taxon>Magnoliopsida</taxon>
        <taxon>eudicotyledons</taxon>
        <taxon>Gunneridae</taxon>
        <taxon>Pentapetalae</taxon>
        <taxon>rosids</taxon>
        <taxon>malvids</taxon>
        <taxon>Malvales</taxon>
        <taxon>Malvaceae</taxon>
        <taxon>Malvoideae</taxon>
        <taxon>Hibiscus</taxon>
    </lineage>
</organism>
<name>A0ABR2AWQ2_9ROSI</name>
<proteinExistence type="predicted"/>
<sequence length="126" mass="13634">MGSQYDPGSHSVGLTIRAYTNGLADNPTPSLTPLGAARVSKTLACQRNKAQSFPDAAHPTTTRTTQPWPKHSQRKRKEGNKANSGLPIPRYKEITVARGNTNGSDGGAHEQRPESEGRWLGLGREM</sequence>
<evidence type="ECO:0000313" key="2">
    <source>
        <dbReference type="Proteomes" id="UP001472677"/>
    </source>
</evidence>
<comment type="caution">
    <text evidence="1">The sequence shown here is derived from an EMBL/GenBank/DDBJ whole genome shotgun (WGS) entry which is preliminary data.</text>
</comment>
<keyword evidence="2" id="KW-1185">Reference proteome</keyword>
<protein>
    <submittedName>
        <fullName evidence="1">Uncharacterized protein</fullName>
    </submittedName>
</protein>
<dbReference type="Proteomes" id="UP001472677">
    <property type="component" value="Unassembled WGS sequence"/>
</dbReference>
<reference evidence="1 2" key="1">
    <citation type="journal article" date="2024" name="G3 (Bethesda)">
        <title>Genome assembly of Hibiscus sabdariffa L. provides insights into metabolisms of medicinal natural products.</title>
        <authorList>
            <person name="Kim T."/>
        </authorList>
    </citation>
    <scope>NUCLEOTIDE SEQUENCE [LARGE SCALE GENOMIC DNA]</scope>
    <source>
        <strain evidence="1">TK-2024</strain>
        <tissue evidence="1">Old leaves</tissue>
    </source>
</reference>
<dbReference type="EMBL" id="JBBPBM010000254">
    <property type="protein sequence ID" value="KAK8498637.1"/>
    <property type="molecule type" value="Genomic_DNA"/>
</dbReference>
<gene>
    <name evidence="1" type="ORF">V6N12_046781</name>
</gene>